<dbReference type="Gene3D" id="1.10.10.10">
    <property type="entry name" value="Winged helix-like DNA-binding domain superfamily/Winged helix DNA-binding domain"/>
    <property type="match status" value="1"/>
</dbReference>
<keyword evidence="7" id="KW-1185">Reference proteome</keyword>
<dbReference type="InterPro" id="IPR036390">
    <property type="entry name" value="WH_DNA-bd_sf"/>
</dbReference>
<dbReference type="EMBL" id="JACIJH010000002">
    <property type="protein sequence ID" value="MBB5705705.1"/>
    <property type="molecule type" value="Genomic_DNA"/>
</dbReference>
<keyword evidence="3" id="KW-0804">Transcription</keyword>
<dbReference type="Pfam" id="PF07729">
    <property type="entry name" value="FCD"/>
    <property type="match status" value="1"/>
</dbReference>
<evidence type="ECO:0000256" key="3">
    <source>
        <dbReference type="ARBA" id="ARBA00023163"/>
    </source>
</evidence>
<dbReference type="InterPro" id="IPR036388">
    <property type="entry name" value="WH-like_DNA-bd_sf"/>
</dbReference>
<dbReference type="AlphaFoldDB" id="A0A7W9EQY6"/>
<feature type="region of interest" description="Disordered" evidence="4">
    <location>
        <begin position="1"/>
        <end position="22"/>
    </location>
</feature>
<evidence type="ECO:0000256" key="4">
    <source>
        <dbReference type="SAM" id="MobiDB-lite"/>
    </source>
</evidence>
<dbReference type="PANTHER" id="PTHR43537:SF44">
    <property type="entry name" value="GNTR FAMILY REGULATORY PROTEIN"/>
    <property type="match status" value="1"/>
</dbReference>
<reference evidence="6 7" key="1">
    <citation type="submission" date="2020-08" db="EMBL/GenBank/DDBJ databases">
        <title>Genomic Encyclopedia of Type Strains, Phase IV (KMG-IV): sequencing the most valuable type-strain genomes for metagenomic binning, comparative biology and taxonomic classification.</title>
        <authorList>
            <person name="Goeker M."/>
        </authorList>
    </citation>
    <scope>NUCLEOTIDE SEQUENCE [LARGE SCALE GENOMIC DNA]</scope>
    <source>
        <strain evidence="6 7">DSM 27163</strain>
    </source>
</reference>
<accession>A0A7W9EQY6</accession>
<dbReference type="SUPFAM" id="SSF48008">
    <property type="entry name" value="GntR ligand-binding domain-like"/>
    <property type="match status" value="1"/>
</dbReference>
<gene>
    <name evidence="6" type="ORF">FHR21_001038</name>
</gene>
<dbReference type="PRINTS" id="PR00035">
    <property type="entry name" value="HTHGNTR"/>
</dbReference>
<evidence type="ECO:0000256" key="1">
    <source>
        <dbReference type="ARBA" id="ARBA00023015"/>
    </source>
</evidence>
<dbReference type="InterPro" id="IPR011711">
    <property type="entry name" value="GntR_C"/>
</dbReference>
<dbReference type="PANTHER" id="PTHR43537">
    <property type="entry name" value="TRANSCRIPTIONAL REGULATOR, GNTR FAMILY"/>
    <property type="match status" value="1"/>
</dbReference>
<dbReference type="GO" id="GO:0003700">
    <property type="term" value="F:DNA-binding transcription factor activity"/>
    <property type="evidence" value="ECO:0007669"/>
    <property type="project" value="InterPro"/>
</dbReference>
<keyword evidence="2 6" id="KW-0238">DNA-binding</keyword>
<dbReference type="InterPro" id="IPR000524">
    <property type="entry name" value="Tscrpt_reg_HTH_GntR"/>
</dbReference>
<sequence>MAALNDFSDAQKAGGRAGFDRAPGGARSNHDYVAQALGNDILSGVYPAGAKLPPEAEMLKRFGISRTVLREVFKTLTAKGLIVAKTRVGTAVLDSSHWNFFDADILSWKVSQEFDLDFIRSLAEVRLAVEAAAAEGAARRRSEADIAAMRDALGRMDAATDNARDFAEADLDFHEAVGHASGNVLMRSLAAVIETALVASFRMSSPVNEAEAHRASVRGHARIVDAIEAGDGARAADAMREIIGHGLGRIEAAAGRKGKG</sequence>
<organism evidence="6 7">
    <name type="scientific">Sphingopyxis panaciterrulae</name>
    <dbReference type="NCBI Taxonomy" id="462372"/>
    <lineage>
        <taxon>Bacteria</taxon>
        <taxon>Pseudomonadati</taxon>
        <taxon>Pseudomonadota</taxon>
        <taxon>Alphaproteobacteria</taxon>
        <taxon>Sphingomonadales</taxon>
        <taxon>Sphingomonadaceae</taxon>
        <taxon>Sphingopyxis</taxon>
    </lineage>
</organism>
<dbReference type="PROSITE" id="PS50949">
    <property type="entry name" value="HTH_GNTR"/>
    <property type="match status" value="1"/>
</dbReference>
<feature type="domain" description="HTH gntR-type" evidence="5">
    <location>
        <begin position="27"/>
        <end position="95"/>
    </location>
</feature>
<keyword evidence="1" id="KW-0805">Transcription regulation</keyword>
<dbReference type="Gene3D" id="1.20.120.530">
    <property type="entry name" value="GntR ligand-binding domain-like"/>
    <property type="match status" value="1"/>
</dbReference>
<evidence type="ECO:0000313" key="6">
    <source>
        <dbReference type="EMBL" id="MBB5705705.1"/>
    </source>
</evidence>
<dbReference type="SMART" id="SM00895">
    <property type="entry name" value="FCD"/>
    <property type="match status" value="1"/>
</dbReference>
<dbReference type="RefSeq" id="WP_338113074.1">
    <property type="nucleotide sequence ID" value="NZ_JACIJH010000002.1"/>
</dbReference>
<dbReference type="GO" id="GO:0003677">
    <property type="term" value="F:DNA binding"/>
    <property type="evidence" value="ECO:0007669"/>
    <property type="project" value="UniProtKB-KW"/>
</dbReference>
<evidence type="ECO:0000259" key="5">
    <source>
        <dbReference type="PROSITE" id="PS50949"/>
    </source>
</evidence>
<comment type="caution">
    <text evidence="6">The sequence shown here is derived from an EMBL/GenBank/DDBJ whole genome shotgun (WGS) entry which is preliminary data.</text>
</comment>
<dbReference type="SMART" id="SM00345">
    <property type="entry name" value="HTH_GNTR"/>
    <property type="match status" value="1"/>
</dbReference>
<dbReference type="InterPro" id="IPR008920">
    <property type="entry name" value="TF_FadR/GntR_C"/>
</dbReference>
<protein>
    <submittedName>
        <fullName evidence="6">DNA-binding FadR family transcriptional regulator</fullName>
    </submittedName>
</protein>
<dbReference type="Pfam" id="PF00392">
    <property type="entry name" value="GntR"/>
    <property type="match status" value="1"/>
</dbReference>
<evidence type="ECO:0000313" key="7">
    <source>
        <dbReference type="Proteomes" id="UP000537161"/>
    </source>
</evidence>
<name>A0A7W9EQY6_9SPHN</name>
<proteinExistence type="predicted"/>
<dbReference type="SUPFAM" id="SSF46785">
    <property type="entry name" value="Winged helix' DNA-binding domain"/>
    <property type="match status" value="1"/>
</dbReference>
<dbReference type="CDD" id="cd07377">
    <property type="entry name" value="WHTH_GntR"/>
    <property type="match status" value="1"/>
</dbReference>
<evidence type="ECO:0000256" key="2">
    <source>
        <dbReference type="ARBA" id="ARBA00023125"/>
    </source>
</evidence>
<dbReference type="Proteomes" id="UP000537161">
    <property type="component" value="Unassembled WGS sequence"/>
</dbReference>